<dbReference type="GO" id="GO:0016616">
    <property type="term" value="F:oxidoreductase activity, acting on the CH-OH group of donors, NAD or NADP as acceptor"/>
    <property type="evidence" value="ECO:0007669"/>
    <property type="project" value="InterPro"/>
</dbReference>
<dbReference type="FunFam" id="3.40.50.720:FF:000022">
    <property type="entry name" value="Cinnamyl alcohol dehydrogenase"/>
    <property type="match status" value="1"/>
</dbReference>
<organism evidence="7">
    <name type="scientific">Bionectria ochroleuca</name>
    <name type="common">Gliocladium roseum</name>
    <dbReference type="NCBI Taxonomy" id="29856"/>
    <lineage>
        <taxon>Eukaryota</taxon>
        <taxon>Fungi</taxon>
        <taxon>Dikarya</taxon>
        <taxon>Ascomycota</taxon>
        <taxon>Pezizomycotina</taxon>
        <taxon>Sordariomycetes</taxon>
        <taxon>Hypocreomycetidae</taxon>
        <taxon>Hypocreales</taxon>
        <taxon>Bionectriaceae</taxon>
        <taxon>Clonostachys</taxon>
    </lineage>
</organism>
<evidence type="ECO:0000256" key="4">
    <source>
        <dbReference type="ARBA" id="ARBA00023002"/>
    </source>
</evidence>
<accession>A0A0B7K5S1</accession>
<keyword evidence="4" id="KW-0560">Oxidoreductase</keyword>
<name>A0A0B7K5S1_BIOOC</name>
<proteinExistence type="inferred from homology"/>
<keyword evidence="3 5" id="KW-0862">Zinc</keyword>
<evidence type="ECO:0000256" key="2">
    <source>
        <dbReference type="ARBA" id="ARBA00022723"/>
    </source>
</evidence>
<dbReference type="SMART" id="SM00829">
    <property type="entry name" value="PKS_ER"/>
    <property type="match status" value="1"/>
</dbReference>
<comment type="similarity">
    <text evidence="5">Belongs to the zinc-containing alcohol dehydrogenase family.</text>
</comment>
<dbReference type="Gene3D" id="3.90.180.10">
    <property type="entry name" value="Medium-chain alcohol dehydrogenases, catalytic domain"/>
    <property type="match status" value="1"/>
</dbReference>
<dbReference type="Pfam" id="PF08240">
    <property type="entry name" value="ADH_N"/>
    <property type="match status" value="1"/>
</dbReference>
<dbReference type="SUPFAM" id="SSF51735">
    <property type="entry name" value="NAD(P)-binding Rossmann-fold domains"/>
    <property type="match status" value="1"/>
</dbReference>
<dbReference type="PROSITE" id="PS00059">
    <property type="entry name" value="ADH_ZINC"/>
    <property type="match status" value="1"/>
</dbReference>
<dbReference type="CDD" id="cd05283">
    <property type="entry name" value="CAD1"/>
    <property type="match status" value="1"/>
</dbReference>
<feature type="domain" description="Enoyl reductase (ER)" evidence="6">
    <location>
        <begin position="10"/>
        <end position="331"/>
    </location>
</feature>
<dbReference type="InterPro" id="IPR011032">
    <property type="entry name" value="GroES-like_sf"/>
</dbReference>
<dbReference type="InterPro" id="IPR013154">
    <property type="entry name" value="ADH-like_N"/>
</dbReference>
<gene>
    <name evidence="7" type="ORF">BN869_000008607_1</name>
</gene>
<sequence length="335" mass="35948">MSIDFTVFKGSSSGEIVESKGHRDLKPTEAVVKISHCSLCGTDELFLGTDMGLGHEGVGTITEVGSAVSEISDFKVGDRVGLGWFHKFCRICDSCVKGRQDRCENMTMYSTADWDQGCLASHVAWDVSTLFHIPEEISSKDAGPLMCAGASVWGPLYSTGLRAGDRVGIIGVGGLGHLAIQFASKLGMVPVVFSRTDDKKQAALDFGAAEFHVTDDSADFSSIKKLQTLLITTSANPDLKKFLPILSMGVTVFPLTMSPAEISISPMTLILGNIQIIGSGIASPSSVRAMLAFAARQNIRSQIEEFPMTKDGILEAVKKLRDGKMRYRGVMVAQS</sequence>
<evidence type="ECO:0000259" key="6">
    <source>
        <dbReference type="SMART" id="SM00829"/>
    </source>
</evidence>
<dbReference type="AlphaFoldDB" id="A0A0B7K5S1"/>
<dbReference type="EMBL" id="CDPU01000029">
    <property type="protein sequence ID" value="CEO52549.1"/>
    <property type="molecule type" value="Genomic_DNA"/>
</dbReference>
<evidence type="ECO:0000256" key="1">
    <source>
        <dbReference type="ARBA" id="ARBA00001947"/>
    </source>
</evidence>
<reference evidence="7" key="1">
    <citation type="submission" date="2015-01" db="EMBL/GenBank/DDBJ databases">
        <authorList>
            <person name="Durling Mikael"/>
        </authorList>
    </citation>
    <scope>NUCLEOTIDE SEQUENCE</scope>
</reference>
<evidence type="ECO:0000256" key="5">
    <source>
        <dbReference type="RuleBase" id="RU361277"/>
    </source>
</evidence>
<dbReference type="PANTHER" id="PTHR42683">
    <property type="entry name" value="ALDEHYDE REDUCTASE"/>
    <property type="match status" value="1"/>
</dbReference>
<dbReference type="Gene3D" id="3.40.50.720">
    <property type="entry name" value="NAD(P)-binding Rossmann-like Domain"/>
    <property type="match status" value="1"/>
</dbReference>
<dbReference type="InterPro" id="IPR036291">
    <property type="entry name" value="NAD(P)-bd_dom_sf"/>
</dbReference>
<dbReference type="InterPro" id="IPR002328">
    <property type="entry name" value="ADH_Zn_CS"/>
</dbReference>
<evidence type="ECO:0000256" key="3">
    <source>
        <dbReference type="ARBA" id="ARBA00022833"/>
    </source>
</evidence>
<dbReference type="InterPro" id="IPR047109">
    <property type="entry name" value="CAD-like"/>
</dbReference>
<evidence type="ECO:0000313" key="7">
    <source>
        <dbReference type="EMBL" id="CEO52549.1"/>
    </source>
</evidence>
<dbReference type="SUPFAM" id="SSF50129">
    <property type="entry name" value="GroES-like"/>
    <property type="match status" value="1"/>
</dbReference>
<comment type="cofactor">
    <cofactor evidence="1 5">
        <name>Zn(2+)</name>
        <dbReference type="ChEBI" id="CHEBI:29105"/>
    </cofactor>
</comment>
<dbReference type="Pfam" id="PF00107">
    <property type="entry name" value="ADH_zinc_N"/>
    <property type="match status" value="1"/>
</dbReference>
<dbReference type="GO" id="GO:0008270">
    <property type="term" value="F:zinc ion binding"/>
    <property type="evidence" value="ECO:0007669"/>
    <property type="project" value="InterPro"/>
</dbReference>
<dbReference type="InterPro" id="IPR013149">
    <property type="entry name" value="ADH-like_C"/>
</dbReference>
<protein>
    <recommendedName>
        <fullName evidence="6">Enoyl reductase (ER) domain-containing protein</fullName>
    </recommendedName>
</protein>
<keyword evidence="2 5" id="KW-0479">Metal-binding</keyword>
<dbReference type="InterPro" id="IPR020843">
    <property type="entry name" value="ER"/>
</dbReference>